<dbReference type="InterPro" id="IPR011042">
    <property type="entry name" value="6-blade_b-propeller_TolB-like"/>
</dbReference>
<dbReference type="Proteomes" id="UP001176468">
    <property type="component" value="Unassembled WGS sequence"/>
</dbReference>
<dbReference type="EMBL" id="JAUQSZ010000010">
    <property type="protein sequence ID" value="MDO7843610.1"/>
    <property type="molecule type" value="Genomic_DNA"/>
</dbReference>
<comment type="caution">
    <text evidence="2">The sequence shown here is derived from an EMBL/GenBank/DDBJ whole genome shotgun (WGS) entry which is preliminary data.</text>
</comment>
<dbReference type="SUPFAM" id="SSF63829">
    <property type="entry name" value="Calcium-dependent phosphotriesterase"/>
    <property type="match status" value="1"/>
</dbReference>
<dbReference type="PRINTS" id="PR01790">
    <property type="entry name" value="SMP30FAMILY"/>
</dbReference>
<dbReference type="InterPro" id="IPR051262">
    <property type="entry name" value="SMP-30/CGR1_Lactonase"/>
</dbReference>
<evidence type="ECO:0000259" key="1">
    <source>
        <dbReference type="Pfam" id="PF08450"/>
    </source>
</evidence>
<accession>A0ABT9A1C5</accession>
<sequence length="309" mass="32533">MRFRTLTEGLSFAEGPVATQDGKLLCVEVLAGRLTAISPDGETRLVAQLGKGPNGAAIGLDGRCYVANNGGLSRADLACLAAGKDGDLATPPAGCVQVVDLETGSFDTLYDRCKDVPLIAPNDLVFDRAGGFYFTDYGNLRQATPARGRIYYANPDGSSVRDLGHDLERPNGVGLSPDGKILYVSETSTGMLWGFPVAAPGILGDRALIFQDASLAMDSLAVQADGRICVACPHNDLVVRVSPSGEDERFTTPAQGPSNICFGGADMRTAYVTCLQAGVVLIAEWDTPGLRLPHQLGQISAALQEQEDD</sequence>
<dbReference type="Pfam" id="PF08450">
    <property type="entry name" value="SGL"/>
    <property type="match status" value="1"/>
</dbReference>
<dbReference type="PANTHER" id="PTHR47572">
    <property type="entry name" value="LIPOPROTEIN-RELATED"/>
    <property type="match status" value="1"/>
</dbReference>
<evidence type="ECO:0000313" key="2">
    <source>
        <dbReference type="EMBL" id="MDO7843610.1"/>
    </source>
</evidence>
<evidence type="ECO:0000313" key="3">
    <source>
        <dbReference type="Proteomes" id="UP001176468"/>
    </source>
</evidence>
<keyword evidence="3" id="KW-1185">Reference proteome</keyword>
<name>A0ABT9A1C5_9SPHN</name>
<dbReference type="InterPro" id="IPR013658">
    <property type="entry name" value="SGL"/>
</dbReference>
<dbReference type="InterPro" id="IPR005511">
    <property type="entry name" value="SMP-30"/>
</dbReference>
<dbReference type="PANTHER" id="PTHR47572:SF5">
    <property type="entry name" value="BLR2277 PROTEIN"/>
    <property type="match status" value="1"/>
</dbReference>
<reference evidence="2" key="1">
    <citation type="submission" date="2023-07" db="EMBL/GenBank/DDBJ databases">
        <authorList>
            <person name="Kim M.K."/>
        </authorList>
    </citation>
    <scope>NUCLEOTIDE SEQUENCE</scope>
    <source>
        <strain evidence="2">CA1-15</strain>
    </source>
</reference>
<dbReference type="Gene3D" id="2.120.10.30">
    <property type="entry name" value="TolB, C-terminal domain"/>
    <property type="match status" value="1"/>
</dbReference>
<organism evidence="2 3">
    <name type="scientific">Sphingomonas immobilis</name>
    <dbReference type="NCBI Taxonomy" id="3063997"/>
    <lineage>
        <taxon>Bacteria</taxon>
        <taxon>Pseudomonadati</taxon>
        <taxon>Pseudomonadota</taxon>
        <taxon>Alphaproteobacteria</taxon>
        <taxon>Sphingomonadales</taxon>
        <taxon>Sphingomonadaceae</taxon>
        <taxon>Sphingomonas</taxon>
    </lineage>
</organism>
<gene>
    <name evidence="2" type="ORF">Q5H94_14850</name>
</gene>
<proteinExistence type="predicted"/>
<feature type="domain" description="SMP-30/Gluconolactonase/LRE-like region" evidence="1">
    <location>
        <begin position="12"/>
        <end position="274"/>
    </location>
</feature>
<dbReference type="RefSeq" id="WP_304562065.1">
    <property type="nucleotide sequence ID" value="NZ_JAUQSZ010000010.1"/>
</dbReference>
<protein>
    <submittedName>
        <fullName evidence="2">SMP-30/gluconolactonase/LRE family protein</fullName>
    </submittedName>
</protein>